<dbReference type="InterPro" id="IPR015590">
    <property type="entry name" value="Aldehyde_DH_dom"/>
</dbReference>
<evidence type="ECO:0000256" key="3">
    <source>
        <dbReference type="PROSITE-ProRule" id="PRU10007"/>
    </source>
</evidence>
<evidence type="ECO:0000313" key="9">
    <source>
        <dbReference type="Proteomes" id="UP001242288"/>
    </source>
</evidence>
<dbReference type="InterPro" id="IPR044086">
    <property type="entry name" value="LUC3-like"/>
</dbReference>
<dbReference type="InterPro" id="IPR016161">
    <property type="entry name" value="Ald_DH/histidinol_DH"/>
</dbReference>
<dbReference type="Gene3D" id="3.40.309.10">
    <property type="entry name" value="Aldehyde Dehydrogenase, Chain A, domain 2"/>
    <property type="match status" value="1"/>
</dbReference>
<dbReference type="FunFam" id="3.40.309.10:FF:000009">
    <property type="entry name" value="Aldehyde dehydrogenase A"/>
    <property type="match status" value="1"/>
</dbReference>
<dbReference type="Proteomes" id="UP001209412">
    <property type="component" value="Unassembled WGS sequence"/>
</dbReference>
<evidence type="ECO:0000256" key="4">
    <source>
        <dbReference type="RuleBase" id="RU003345"/>
    </source>
</evidence>
<dbReference type="EMBL" id="JAMXWF010000004">
    <property type="protein sequence ID" value="MDQ6406840.1"/>
    <property type="molecule type" value="Genomic_DNA"/>
</dbReference>
<dbReference type="FunFam" id="3.40.605.10:FF:000007">
    <property type="entry name" value="NAD/NADP-dependent betaine aldehyde dehydrogenase"/>
    <property type="match status" value="1"/>
</dbReference>
<evidence type="ECO:0000259" key="5">
    <source>
        <dbReference type="Pfam" id="PF00171"/>
    </source>
</evidence>
<dbReference type="PROSITE" id="PS00687">
    <property type="entry name" value="ALDEHYDE_DEHYDR_GLU"/>
    <property type="match status" value="1"/>
</dbReference>
<evidence type="ECO:0000313" key="8">
    <source>
        <dbReference type="Proteomes" id="UP001209412"/>
    </source>
</evidence>
<dbReference type="InterPro" id="IPR016162">
    <property type="entry name" value="Ald_DH_N"/>
</dbReference>
<evidence type="ECO:0000313" key="6">
    <source>
        <dbReference type="EMBL" id="MCX4145008.1"/>
    </source>
</evidence>
<keyword evidence="8" id="KW-1185">Reference proteome</keyword>
<protein>
    <submittedName>
        <fullName evidence="7">Aldehyde dehydrogenase family protein</fullName>
    </submittedName>
</protein>
<dbReference type="Pfam" id="PF00171">
    <property type="entry name" value="Aldedh"/>
    <property type="match status" value="1"/>
</dbReference>
<dbReference type="GO" id="GO:0016620">
    <property type="term" value="F:oxidoreductase activity, acting on the aldehyde or oxo group of donors, NAD or NADP as acceptor"/>
    <property type="evidence" value="ECO:0007669"/>
    <property type="project" value="InterPro"/>
</dbReference>
<dbReference type="SUPFAM" id="SSF53720">
    <property type="entry name" value="ALDH-like"/>
    <property type="match status" value="1"/>
</dbReference>
<dbReference type="Gene3D" id="3.40.605.10">
    <property type="entry name" value="Aldehyde Dehydrogenase, Chain A, domain 1"/>
    <property type="match status" value="1"/>
</dbReference>
<name>A0AAP5BA80_9BURK</name>
<evidence type="ECO:0000256" key="1">
    <source>
        <dbReference type="ARBA" id="ARBA00009986"/>
    </source>
</evidence>
<comment type="similarity">
    <text evidence="1 4">Belongs to the aldehyde dehydrogenase family.</text>
</comment>
<evidence type="ECO:0000256" key="2">
    <source>
        <dbReference type="ARBA" id="ARBA00023002"/>
    </source>
</evidence>
<reference evidence="7" key="1">
    <citation type="submission" date="2022-06" db="EMBL/GenBank/DDBJ databases">
        <title>PHB producers.</title>
        <authorList>
            <person name="Besaury L."/>
        </authorList>
    </citation>
    <scope>NUCLEOTIDE SEQUENCE</scope>
    <source>
        <strain evidence="7 8">SEWS6</strain>
    </source>
</reference>
<dbReference type="Proteomes" id="UP001242288">
    <property type="component" value="Unassembled WGS sequence"/>
</dbReference>
<dbReference type="InterPro" id="IPR029510">
    <property type="entry name" value="Ald_DH_CS_GLU"/>
</dbReference>
<dbReference type="InterPro" id="IPR016163">
    <property type="entry name" value="Ald_DH_C"/>
</dbReference>
<accession>A0AAP5BA80</accession>
<dbReference type="EMBL" id="JAPKHW010000004">
    <property type="protein sequence ID" value="MCX4145008.1"/>
    <property type="molecule type" value="Genomic_DNA"/>
</dbReference>
<dbReference type="RefSeq" id="WP_266240098.1">
    <property type="nucleotide sequence ID" value="NZ_JAMXWF010000004.1"/>
</dbReference>
<gene>
    <name evidence="7" type="ORF">NIE36_06360</name>
    <name evidence="6" type="ORF">OSB80_06370</name>
</gene>
<dbReference type="PANTHER" id="PTHR11699">
    <property type="entry name" value="ALDEHYDE DEHYDROGENASE-RELATED"/>
    <property type="match status" value="1"/>
</dbReference>
<sequence length="467" mass="50598">MTYRLLVDGELVAGAETLDVINPATGRVFATAPRADMPQAEQAVAAAKRAFQVWSKLSFPQRRAYLDQFADGIEERFDEFSRVLTQEQGKPLEEAKFEVGGAVAALRYFASLKLEFRVLRETRKERIIEQRYPQGVIVAINPWNFPLILLMQKLGPALITGNAVIAKPAPTTPLTTLMLGEVASTALPAGVFQTIVDQNDLGPFLTSHPDVAHVSFTGSTPTGKKVLHSLADTLKRFTLELGGNDAAIILDDADLDKVAPKVYRSATVNAGQVCFATKRVYAPRAMVDALCNALARLAGESKVGDGLEDDTTIGPIQNRAQYEKVLAFIEDARTNGTIVAGGEPIAGDGYFIAPTIVRDLPDNARLVREEQFGPILPVLAYDDIDEVIARVNDSDYGLGGTVWTSNPQRGIEIASRIETGTVWVNQHLALPFDVPFGGAKQSGIGRQQGVEGLEDFTQIRIINAALV</sequence>
<proteinExistence type="inferred from homology"/>
<dbReference type="AlphaFoldDB" id="A0AAP5BA80"/>
<dbReference type="CDD" id="cd07106">
    <property type="entry name" value="ALDH_AldA-AAD23400"/>
    <property type="match status" value="1"/>
</dbReference>
<keyword evidence="2 4" id="KW-0560">Oxidoreductase</keyword>
<comment type="caution">
    <text evidence="7">The sequence shown here is derived from an EMBL/GenBank/DDBJ whole genome shotgun (WGS) entry which is preliminary data.</text>
</comment>
<organism evidence="7 9">
    <name type="scientific">Paraburkholderia madseniana</name>
    <dbReference type="NCBI Taxonomy" id="2599607"/>
    <lineage>
        <taxon>Bacteria</taxon>
        <taxon>Pseudomonadati</taxon>
        <taxon>Pseudomonadota</taxon>
        <taxon>Betaproteobacteria</taxon>
        <taxon>Burkholderiales</taxon>
        <taxon>Burkholderiaceae</taxon>
        <taxon>Paraburkholderia</taxon>
    </lineage>
</organism>
<feature type="domain" description="Aldehyde dehydrogenase" evidence="5">
    <location>
        <begin position="16"/>
        <end position="461"/>
    </location>
</feature>
<evidence type="ECO:0000313" key="7">
    <source>
        <dbReference type="EMBL" id="MDQ6406840.1"/>
    </source>
</evidence>
<feature type="active site" evidence="3">
    <location>
        <position position="240"/>
    </location>
</feature>